<organism evidence="1">
    <name type="scientific">Siphoviridae sp. ctcK97</name>
    <dbReference type="NCBI Taxonomy" id="2825571"/>
    <lineage>
        <taxon>Viruses</taxon>
        <taxon>Duplodnaviria</taxon>
        <taxon>Heunggongvirae</taxon>
        <taxon>Uroviricota</taxon>
        <taxon>Caudoviricetes</taxon>
    </lineage>
</organism>
<reference evidence="1" key="1">
    <citation type="journal article" date="2021" name="Proc. Natl. Acad. Sci. U.S.A.">
        <title>A Catalog of Tens of Thousands of Viruses from Human Metagenomes Reveals Hidden Associations with Chronic Diseases.</title>
        <authorList>
            <person name="Tisza M.J."/>
            <person name="Buck C.B."/>
        </authorList>
    </citation>
    <scope>NUCLEOTIDE SEQUENCE</scope>
    <source>
        <strain evidence="1">CtcK97</strain>
    </source>
</reference>
<dbReference type="EMBL" id="BK016058">
    <property type="protein sequence ID" value="DAF91635.1"/>
    <property type="molecule type" value="Genomic_DNA"/>
</dbReference>
<evidence type="ECO:0000313" key="1">
    <source>
        <dbReference type="EMBL" id="DAF91635.1"/>
    </source>
</evidence>
<sequence>MLAILLCIITVPLPLVVLFGLKLLGTIAEYQENPVIEIVETYRKKYPDTNEN</sequence>
<name>A0A8S5UB31_9CAUD</name>
<protein>
    <submittedName>
        <fullName evidence="1">Uncharacterized protein</fullName>
    </submittedName>
</protein>
<accession>A0A8S5UB31</accession>
<proteinExistence type="predicted"/>